<proteinExistence type="predicted"/>
<keyword evidence="2" id="KW-1015">Disulfide bond</keyword>
<feature type="domain" description="CUB" evidence="6">
    <location>
        <begin position="120"/>
        <end position="268"/>
    </location>
</feature>
<name>A0A7R9GUZ2_TIMCR</name>
<feature type="domain" description="CUB" evidence="6">
    <location>
        <begin position="886"/>
        <end position="1008"/>
    </location>
</feature>
<organism evidence="7">
    <name type="scientific">Timema cristinae</name>
    <name type="common">Walking stick</name>
    <dbReference type="NCBI Taxonomy" id="61476"/>
    <lineage>
        <taxon>Eukaryota</taxon>
        <taxon>Metazoa</taxon>
        <taxon>Ecdysozoa</taxon>
        <taxon>Arthropoda</taxon>
        <taxon>Hexapoda</taxon>
        <taxon>Insecta</taxon>
        <taxon>Pterygota</taxon>
        <taxon>Neoptera</taxon>
        <taxon>Polyneoptera</taxon>
        <taxon>Phasmatodea</taxon>
        <taxon>Timematodea</taxon>
        <taxon>Timematoidea</taxon>
        <taxon>Timematidae</taxon>
        <taxon>Timema</taxon>
    </lineage>
</organism>
<dbReference type="Gene3D" id="2.60.120.290">
    <property type="entry name" value="Spermadhesin, CUB domain"/>
    <property type="match status" value="9"/>
</dbReference>
<dbReference type="CDD" id="cd00041">
    <property type="entry name" value="CUB"/>
    <property type="match status" value="8"/>
</dbReference>
<feature type="domain" description="CUB" evidence="6">
    <location>
        <begin position="544"/>
        <end position="768"/>
    </location>
</feature>
<keyword evidence="5" id="KW-0812">Transmembrane</keyword>
<dbReference type="SMART" id="SM00042">
    <property type="entry name" value="CUB"/>
    <property type="match status" value="8"/>
</dbReference>
<keyword evidence="5" id="KW-0472">Membrane</keyword>
<feature type="domain" description="CUB" evidence="6">
    <location>
        <begin position="772"/>
        <end position="885"/>
    </location>
</feature>
<dbReference type="PROSITE" id="PS01180">
    <property type="entry name" value="CUB"/>
    <property type="match status" value="8"/>
</dbReference>
<dbReference type="InterPro" id="IPR035914">
    <property type="entry name" value="Sperma_CUB_dom_sf"/>
</dbReference>
<sequence length="1167" mass="130267">MLSLNSASHGILQSPGSPGKYPNNRDCYWKLIHANYNKRIQFHFFTLMIESHPNCSFDYLEILDGWTTDSPLLNKYCNSSHPAPLTTPGPAAMVHFHSDEFGNDAGFQISYTLIEGILGCGGVLTGPSGSFSSPNHPDTYRENMECEWKIQLPVGERIQLTFMAFSLEDSTSCKFDYVEINQNIVLRKPSIQKRQEGGGRECRMDKKDRGARRGNVRDGDNINSPLIGRYCGSQLPPIAMSTSNNLVVKFRSDWSYSAEGFRISFQSICGGLFSDLTGTIHSPYYPRSYPTNKICIYHIALPPGKAIQLTFQDFDVEDTLYPTCPYDHVQVWKLQYDCTISPKPARADMSVEYRRPSRAGRLIRDGDTENSTLIGTYCGEDNDMVPPPVLSTHNYLWIKFKTDSSVENKGFLANYSSVDICKHCTRKLFMCGGIYKSSSGTIQTPAHPEVYPPGTECQWVISTSPGKVIQLTFMTFNLEGSYYSTGCPFDSVTVYDNSSDPNTGGLMGRILYAFECLKKTLSGSYDIDAKKRLYKLVFCLLAVCGGSYFSPTGMIRSPNYPNGYPRSKNCVWTITAPPGQQIMLNVTDFKLESHHMCSYDYLEINRRIYLILIIIIIIIIIVNCYQQKSSISLYYHFSSLMVDSRSPILSCSSSYGVVHGTRALTDEYPVSHAFLPHTLQQRRSKPEVLIGQASAPKPPTPVRNHMCKPQVRLTAAGNGGYENSPLLGKFCGTTITKIMRSYSNQIYIHFVSDSSNSLKGFSIHWDATSTGCGGTLASSSGSIISPNYPQPYNHKAECLWKIIVSRGSAIQLVFVDLDLESQSSCLYDYVEVRDGIDSSAKRIGRYCTTGSHPLIIRSTSNHLFINFHSDVSRSGRGFHIKFDTVCNNIVRGYRGVIESPNFPENYPGDVDCTWNITATQGNKLNLTFSHFELEDSNYYMTDSSNHCNYDYVEVKAGSGSDPPTQVLGKFCGQDIPAPISSATDHIYVHFVTDSFTTYSGFRIEWVLNGCGDHFEHPQGVFTTPNYPNGYPSSTTCEWLITVDWGKSVEVTIDNFDLEGTVANCHYDALRVSETLYMTMIERNNIVCVCVGLNSQAIIVVKYGYSKSGVPRGLSNLMERKPSQVQVRDRRLVRVKTNKLGTGSGQLAPSLEQGLASWLAVRGLVMMR</sequence>
<evidence type="ECO:0000313" key="7">
    <source>
        <dbReference type="EMBL" id="CAD7397150.1"/>
    </source>
</evidence>
<feature type="domain" description="CUB" evidence="6">
    <location>
        <begin position="431"/>
        <end position="510"/>
    </location>
</feature>
<evidence type="ECO:0000256" key="3">
    <source>
        <dbReference type="PROSITE-ProRule" id="PRU00059"/>
    </source>
</evidence>
<feature type="transmembrane region" description="Helical" evidence="5">
    <location>
        <begin position="608"/>
        <end position="625"/>
    </location>
</feature>
<accession>A0A7R9GUZ2</accession>
<dbReference type="EMBL" id="OC317479">
    <property type="protein sequence ID" value="CAD7397150.1"/>
    <property type="molecule type" value="Genomic_DNA"/>
</dbReference>
<dbReference type="AlphaFoldDB" id="A0A7R9GUZ2"/>
<gene>
    <name evidence="7" type="ORF">TCEB3V08_LOCUS3945</name>
</gene>
<dbReference type="FunFam" id="2.60.120.290:FF:000013">
    <property type="entry name" value="Membrane frizzled-related protein"/>
    <property type="match status" value="3"/>
</dbReference>
<dbReference type="PANTHER" id="PTHR24251:SF50">
    <property type="entry name" value="ATTRACTIN-LIKE 1A"/>
    <property type="match status" value="1"/>
</dbReference>
<evidence type="ECO:0000256" key="4">
    <source>
        <dbReference type="SAM" id="MobiDB-lite"/>
    </source>
</evidence>
<evidence type="ECO:0000259" key="6">
    <source>
        <dbReference type="PROSITE" id="PS01180"/>
    </source>
</evidence>
<feature type="region of interest" description="Disordered" evidence="4">
    <location>
        <begin position="195"/>
        <end position="218"/>
    </location>
</feature>
<feature type="compositionally biased region" description="Basic and acidic residues" evidence="4">
    <location>
        <begin position="195"/>
        <end position="208"/>
    </location>
</feature>
<keyword evidence="5" id="KW-1133">Transmembrane helix</keyword>
<protein>
    <recommendedName>
        <fullName evidence="6">CUB domain-containing protein</fullName>
    </recommendedName>
</protein>
<feature type="domain" description="CUB" evidence="6">
    <location>
        <begin position="1010"/>
        <end position="1087"/>
    </location>
</feature>
<dbReference type="InterPro" id="IPR000859">
    <property type="entry name" value="CUB_dom"/>
</dbReference>
<dbReference type="SUPFAM" id="SSF49854">
    <property type="entry name" value="Spermadhesin, CUB domain"/>
    <property type="match status" value="8"/>
</dbReference>
<evidence type="ECO:0000256" key="2">
    <source>
        <dbReference type="ARBA" id="ARBA00023157"/>
    </source>
</evidence>
<comment type="caution">
    <text evidence="3">Lacks conserved residue(s) required for the propagation of feature annotation.</text>
</comment>
<feature type="domain" description="CUB" evidence="6">
    <location>
        <begin position="1"/>
        <end position="114"/>
    </location>
</feature>
<reference evidence="7" key="1">
    <citation type="submission" date="2020-11" db="EMBL/GenBank/DDBJ databases">
        <authorList>
            <person name="Tran Van P."/>
        </authorList>
    </citation>
    <scope>NUCLEOTIDE SEQUENCE</scope>
</reference>
<evidence type="ECO:0000256" key="5">
    <source>
        <dbReference type="SAM" id="Phobius"/>
    </source>
</evidence>
<dbReference type="Pfam" id="PF00431">
    <property type="entry name" value="CUB"/>
    <property type="match status" value="11"/>
</dbReference>
<feature type="domain" description="CUB" evidence="6">
    <location>
        <begin position="269"/>
        <end position="418"/>
    </location>
</feature>
<dbReference type="PANTHER" id="PTHR24251">
    <property type="entry name" value="OVOCHYMASE-RELATED"/>
    <property type="match status" value="1"/>
</dbReference>
<evidence type="ECO:0000256" key="1">
    <source>
        <dbReference type="ARBA" id="ARBA00022737"/>
    </source>
</evidence>
<keyword evidence="1" id="KW-0677">Repeat</keyword>